<dbReference type="InParanoid" id="B8LWC5"/>
<feature type="region of interest" description="Disordered" evidence="1">
    <location>
        <begin position="154"/>
        <end position="182"/>
    </location>
</feature>
<accession>B8LWC5</accession>
<dbReference type="PANTHER" id="PTHR39605">
    <property type="entry name" value="MAJOR FACILITATOR SUPERFAMILY (MFS) PROFILE DOMAIN-CONTAINING PROTEIN"/>
    <property type="match status" value="1"/>
</dbReference>
<proteinExistence type="predicted"/>
<feature type="transmembrane region" description="Helical" evidence="2">
    <location>
        <begin position="46"/>
        <end position="65"/>
    </location>
</feature>
<keyword evidence="2" id="KW-1133">Transmembrane helix</keyword>
<keyword evidence="2" id="KW-0472">Membrane</keyword>
<dbReference type="OMA" id="AFYGYAM"/>
<reference evidence="4" key="1">
    <citation type="journal article" date="2015" name="Genome Announc.">
        <title>Genome sequence of the AIDS-associated pathogen Penicillium marneffei (ATCC18224) and its near taxonomic relative Talaromyces stipitatus (ATCC10500).</title>
        <authorList>
            <person name="Nierman W.C."/>
            <person name="Fedorova-Abrams N.D."/>
            <person name="Andrianopoulos A."/>
        </authorList>
    </citation>
    <scope>NUCLEOTIDE SEQUENCE [LARGE SCALE GENOMIC DNA]</scope>
    <source>
        <strain evidence="4">ATCC 10500 / CBS 375.48 / QM 6759 / NRRL 1006</strain>
    </source>
</reference>
<sequence length="182" mass="19498">MDVFNLYTYGSSAWLALQGLALVATPKLIITLLIDDTRPPSDVEAYLSRAFGLALLAVATLTILLTGSVPLGSSVGGVDTTTTSTENENARSPYAVPTVLVTTLFQATLAFYNYTWYLARSQTALGLGMVGSGVVAAVGVWCMLFGTSKGRISRRTGADKRTSGFPFKNAEADKRHPERKRL</sequence>
<evidence type="ECO:0000256" key="1">
    <source>
        <dbReference type="SAM" id="MobiDB-lite"/>
    </source>
</evidence>
<dbReference type="OrthoDB" id="2550114at2759"/>
<evidence type="ECO:0000256" key="2">
    <source>
        <dbReference type="SAM" id="Phobius"/>
    </source>
</evidence>
<dbReference type="PANTHER" id="PTHR39605:SF1">
    <property type="entry name" value="MAJOR FACILITATOR SUPERFAMILY (MFS) PROFILE DOMAIN-CONTAINING PROTEIN"/>
    <property type="match status" value="1"/>
</dbReference>
<dbReference type="Proteomes" id="UP000001745">
    <property type="component" value="Unassembled WGS sequence"/>
</dbReference>
<dbReference type="eggNOG" id="ENOG502S7E3">
    <property type="taxonomic scope" value="Eukaryota"/>
</dbReference>
<dbReference type="VEuPathDB" id="FungiDB:TSTA_076070"/>
<organism evidence="3 4">
    <name type="scientific">Talaromyces stipitatus (strain ATCC 10500 / CBS 375.48 / QM 6759 / NRRL 1006)</name>
    <name type="common">Penicillium stipitatum</name>
    <dbReference type="NCBI Taxonomy" id="441959"/>
    <lineage>
        <taxon>Eukaryota</taxon>
        <taxon>Fungi</taxon>
        <taxon>Dikarya</taxon>
        <taxon>Ascomycota</taxon>
        <taxon>Pezizomycotina</taxon>
        <taxon>Eurotiomycetes</taxon>
        <taxon>Eurotiomycetidae</taxon>
        <taxon>Eurotiales</taxon>
        <taxon>Trichocomaceae</taxon>
        <taxon>Talaromyces</taxon>
        <taxon>Talaromyces sect. Talaromyces</taxon>
    </lineage>
</organism>
<feature type="transmembrane region" description="Helical" evidence="2">
    <location>
        <begin position="124"/>
        <end position="146"/>
    </location>
</feature>
<dbReference type="STRING" id="441959.B8LWC5"/>
<evidence type="ECO:0000313" key="4">
    <source>
        <dbReference type="Proteomes" id="UP000001745"/>
    </source>
</evidence>
<dbReference type="HOGENOM" id="CLU_103432_0_0_1"/>
<dbReference type="PhylomeDB" id="B8LWC5"/>
<feature type="transmembrane region" description="Helical" evidence="2">
    <location>
        <begin position="94"/>
        <end position="112"/>
    </location>
</feature>
<dbReference type="GeneID" id="8104257"/>
<name>B8LWC5_TALSN</name>
<evidence type="ECO:0000313" key="3">
    <source>
        <dbReference type="EMBL" id="EED24236.1"/>
    </source>
</evidence>
<feature type="transmembrane region" description="Helical" evidence="2">
    <location>
        <begin position="12"/>
        <end position="34"/>
    </location>
</feature>
<keyword evidence="2" id="KW-0812">Transmembrane</keyword>
<keyword evidence="4" id="KW-1185">Reference proteome</keyword>
<gene>
    <name evidence="3" type="ORF">TSTA_076070</name>
</gene>
<dbReference type="RefSeq" id="XP_002341623.1">
    <property type="nucleotide sequence ID" value="XM_002341582.1"/>
</dbReference>
<protein>
    <submittedName>
        <fullName evidence="3">Uncharacterized protein</fullName>
    </submittedName>
</protein>
<dbReference type="AlphaFoldDB" id="B8LWC5"/>
<dbReference type="EMBL" id="EQ962652">
    <property type="protein sequence ID" value="EED24236.1"/>
    <property type="molecule type" value="Genomic_DNA"/>
</dbReference>